<evidence type="ECO:0000256" key="6">
    <source>
        <dbReference type="ARBA" id="ARBA00022989"/>
    </source>
</evidence>
<dbReference type="GO" id="GO:0000220">
    <property type="term" value="C:vacuolar proton-transporting V-type ATPase, V0 domain"/>
    <property type="evidence" value="ECO:0007669"/>
    <property type="project" value="InterPro"/>
</dbReference>
<evidence type="ECO:0000256" key="7">
    <source>
        <dbReference type="ARBA" id="ARBA00023065"/>
    </source>
</evidence>
<dbReference type="PIRSF" id="PIRSF001293">
    <property type="entry name" value="ATP6V0A1"/>
    <property type="match status" value="1"/>
</dbReference>
<evidence type="ECO:0000256" key="4">
    <source>
        <dbReference type="ARBA" id="ARBA00022692"/>
    </source>
</evidence>
<accession>A0A7M5V179</accession>
<keyword evidence="12" id="KW-1185">Reference proteome</keyword>
<dbReference type="PANTHER" id="PTHR11629">
    <property type="entry name" value="VACUOLAR PROTON ATPASES"/>
    <property type="match status" value="1"/>
</dbReference>
<dbReference type="Pfam" id="PF01496">
    <property type="entry name" value="V_ATPase_I"/>
    <property type="match status" value="1"/>
</dbReference>
<dbReference type="GO" id="GO:0046961">
    <property type="term" value="F:proton-transporting ATPase activity, rotational mechanism"/>
    <property type="evidence" value="ECO:0007669"/>
    <property type="project" value="InterPro"/>
</dbReference>
<evidence type="ECO:0000256" key="10">
    <source>
        <dbReference type="SAM" id="Coils"/>
    </source>
</evidence>
<feature type="coiled-coil region" evidence="10">
    <location>
        <begin position="60"/>
        <end position="130"/>
    </location>
</feature>
<keyword evidence="6 9" id="KW-1133">Transmembrane helix</keyword>
<feature type="transmembrane region" description="Helical" evidence="9">
    <location>
        <begin position="595"/>
        <end position="617"/>
    </location>
</feature>
<reference evidence="11" key="1">
    <citation type="submission" date="2021-01" db="UniProtKB">
        <authorList>
            <consortium name="EnsemblMetazoa"/>
        </authorList>
    </citation>
    <scope>IDENTIFICATION</scope>
</reference>
<organism evidence="11 12">
    <name type="scientific">Clytia hemisphaerica</name>
    <dbReference type="NCBI Taxonomy" id="252671"/>
    <lineage>
        <taxon>Eukaryota</taxon>
        <taxon>Metazoa</taxon>
        <taxon>Cnidaria</taxon>
        <taxon>Hydrozoa</taxon>
        <taxon>Hydroidolina</taxon>
        <taxon>Leptothecata</taxon>
        <taxon>Obeliida</taxon>
        <taxon>Clytiidae</taxon>
        <taxon>Clytia</taxon>
    </lineage>
</organism>
<feature type="transmembrane region" description="Helical" evidence="9">
    <location>
        <begin position="461"/>
        <end position="481"/>
    </location>
</feature>
<dbReference type="GO" id="GO:0051117">
    <property type="term" value="F:ATPase binding"/>
    <property type="evidence" value="ECO:0007669"/>
    <property type="project" value="TreeGrafter"/>
</dbReference>
<proteinExistence type="inferred from homology"/>
<dbReference type="RefSeq" id="XP_066935282.1">
    <property type="nucleotide sequence ID" value="XM_067079181.1"/>
</dbReference>
<keyword evidence="5 9" id="KW-0375">Hydrogen ion transport</keyword>
<feature type="transmembrane region" description="Helical" evidence="9">
    <location>
        <begin position="657"/>
        <end position="676"/>
    </location>
</feature>
<keyword evidence="3 9" id="KW-0813">Transport</keyword>
<evidence type="ECO:0000256" key="2">
    <source>
        <dbReference type="ARBA" id="ARBA00009904"/>
    </source>
</evidence>
<dbReference type="EnsemblMetazoa" id="CLYHEMT005858.1">
    <property type="protein sequence ID" value="CLYHEMP005858.1"/>
    <property type="gene ID" value="CLYHEMG005858"/>
</dbReference>
<evidence type="ECO:0000256" key="3">
    <source>
        <dbReference type="ARBA" id="ARBA00022448"/>
    </source>
</evidence>
<dbReference type="GeneID" id="136822872"/>
<dbReference type="Proteomes" id="UP000594262">
    <property type="component" value="Unplaced"/>
</dbReference>
<keyword evidence="8 9" id="KW-0472">Membrane</keyword>
<protein>
    <recommendedName>
        <fullName evidence="9">V-type proton ATPase subunit a</fullName>
    </recommendedName>
</protein>
<sequence>MKESTLFRSEEMKLCQLYLQTESAYGCVSELGEIGLVEFRDLNPNVNAFQRKFVAEVRRCDEMERKLRFMLKEIDKAEILVQDNGENPEAPHPNEMMELEDKLEQLEKEMKESNINYEQLQKTFMELNELKCILRKTQSFFEEAEHQLFHDPVTGSDSKRADDDDDELSLLAETGYATPALGGRLGFVAGVIQREKVPGFERLLWRACRGNVFFKHTPIDEQLYDPSTGDVTYKSVFIIFFQGDQLKSRVKKICEGFKATLYPCPETSAERREMVIGVATRIEDVQAVLNQTQDHRHRLLQTIAKNMNDWLIKVKKIKAIYHTMNMFNIDVTSKALIAECWAPVADLDHIHHALDEGTRKSGSAVPSIIHQMKTRETPPTFNRTNKFTNGFQAIIDAYGVADYQEVNPSLYAIITFPFLFSVMFGDFGHGIIMSVFAYWMIKMERKLNNWKGGGEMFDMIFSGRYVILLMGLFSIYSGLIYNDIFSKSLRFFDSPWTHLNVTKETDYKYNIHKMEKLANSTDLFMFNPLDVESKTPYLFGLDPIWQLATNKLTFTNSLKMKLSVIFGVTHMTFGVILGLLNHWHFKDPLKIWFEFVPQLLFISCIFGYLVIVIFYKWVAFDIHSQYQPSILLGLIGMFLHFGAEIKEEDLLYSGQQGLQPFLVVVAVLSVPVMLLGRPLILRYRNKNGHLESPRYQKLDQDDDVHGNGGHVEIMHNDTSILGDDGFAEADDDVKEEPFDFGEIFITQAIHTIEYCLGCISNTASYLRLWALSLAHAQLSEVLWSMVFKMGLGMNGGIGSIAIFLFFGAWAALTIGILLIMEGLSAFLHTLRLHWVEFNGKFYHGTGIKFAPFCFKTILKDAEDV</sequence>
<feature type="transmembrane region" description="Helical" evidence="9">
    <location>
        <begin position="797"/>
        <end position="820"/>
    </location>
</feature>
<feature type="transmembrane region" description="Helical" evidence="9">
    <location>
        <begin position="562"/>
        <end position="583"/>
    </location>
</feature>
<evidence type="ECO:0000256" key="8">
    <source>
        <dbReference type="ARBA" id="ARBA00023136"/>
    </source>
</evidence>
<comment type="similarity">
    <text evidence="2 9">Belongs to the V-ATPase 116 kDa subunit family.</text>
</comment>
<keyword evidence="7 9" id="KW-0406">Ion transport</keyword>
<evidence type="ECO:0000313" key="11">
    <source>
        <dbReference type="EnsemblMetazoa" id="CLYHEMP005858.1"/>
    </source>
</evidence>
<feature type="transmembrane region" description="Helical" evidence="9">
    <location>
        <begin position="418"/>
        <end position="441"/>
    </location>
</feature>
<dbReference type="AlphaFoldDB" id="A0A7M5V179"/>
<evidence type="ECO:0000313" key="12">
    <source>
        <dbReference type="Proteomes" id="UP000594262"/>
    </source>
</evidence>
<name>A0A7M5V179_9CNID</name>
<keyword evidence="4 9" id="KW-0812">Transmembrane</keyword>
<evidence type="ECO:0000256" key="1">
    <source>
        <dbReference type="ARBA" id="ARBA00004141"/>
    </source>
</evidence>
<dbReference type="InterPro" id="IPR026028">
    <property type="entry name" value="V-type_ATPase_116kDa_su_euka"/>
</dbReference>
<keyword evidence="10" id="KW-0175">Coiled coil</keyword>
<dbReference type="PANTHER" id="PTHR11629:SF63">
    <property type="entry name" value="V-TYPE PROTON ATPASE SUBUNIT A"/>
    <property type="match status" value="1"/>
</dbReference>
<dbReference type="InterPro" id="IPR002490">
    <property type="entry name" value="V-ATPase_116kDa_su"/>
</dbReference>
<comment type="subcellular location">
    <subcellularLocation>
        <location evidence="1">Membrane</location>
        <topology evidence="1">Multi-pass membrane protein</topology>
    </subcellularLocation>
</comment>
<evidence type="ECO:0000256" key="9">
    <source>
        <dbReference type="RuleBase" id="RU361189"/>
    </source>
</evidence>
<dbReference type="GO" id="GO:0005886">
    <property type="term" value="C:plasma membrane"/>
    <property type="evidence" value="ECO:0007669"/>
    <property type="project" value="TreeGrafter"/>
</dbReference>
<dbReference type="OrthoDB" id="10264220at2759"/>
<dbReference type="GO" id="GO:0007035">
    <property type="term" value="P:vacuolar acidification"/>
    <property type="evidence" value="ECO:0007669"/>
    <property type="project" value="TreeGrafter"/>
</dbReference>
<evidence type="ECO:0000256" key="5">
    <source>
        <dbReference type="ARBA" id="ARBA00022781"/>
    </source>
</evidence>
<comment type="function">
    <text evidence="9">Essential component of the vacuolar proton pump (V-ATPase), a multimeric enzyme that catalyzes the translocation of protons across the membranes. Required for assembly and activity of the V-ATPase.</text>
</comment>